<gene>
    <name evidence="12" type="ORF">SK128_019941</name>
</gene>
<keyword evidence="2" id="KW-0813">Transport</keyword>
<dbReference type="GO" id="GO:0005262">
    <property type="term" value="F:calcium channel activity"/>
    <property type="evidence" value="ECO:0007669"/>
    <property type="project" value="UniProtKB-KW"/>
</dbReference>
<evidence type="ECO:0000313" key="12">
    <source>
        <dbReference type="EMBL" id="KAK7075153.1"/>
    </source>
</evidence>
<keyword evidence="4" id="KW-0109">Calcium transport</keyword>
<evidence type="ECO:0000256" key="11">
    <source>
        <dbReference type="SAM" id="MobiDB-lite"/>
    </source>
</evidence>
<protein>
    <submittedName>
        <fullName evidence="12">Uncharacterized protein</fullName>
    </submittedName>
</protein>
<proteinExistence type="predicted"/>
<name>A0AAN8X693_HALRR</name>
<organism evidence="12 13">
    <name type="scientific">Halocaridina rubra</name>
    <name type="common">Hawaiian red shrimp</name>
    <dbReference type="NCBI Taxonomy" id="373956"/>
    <lineage>
        <taxon>Eukaryota</taxon>
        <taxon>Metazoa</taxon>
        <taxon>Ecdysozoa</taxon>
        <taxon>Arthropoda</taxon>
        <taxon>Crustacea</taxon>
        <taxon>Multicrustacea</taxon>
        <taxon>Malacostraca</taxon>
        <taxon>Eumalacostraca</taxon>
        <taxon>Eucarida</taxon>
        <taxon>Decapoda</taxon>
        <taxon>Pleocyemata</taxon>
        <taxon>Caridea</taxon>
        <taxon>Atyoidea</taxon>
        <taxon>Atyidae</taxon>
        <taxon>Halocaridina</taxon>
    </lineage>
</organism>
<keyword evidence="8" id="KW-0406">Ion transport</keyword>
<feature type="repeat" description="ANK" evidence="10">
    <location>
        <begin position="58"/>
        <end position="90"/>
    </location>
</feature>
<dbReference type="Gene3D" id="1.25.40.20">
    <property type="entry name" value="Ankyrin repeat-containing domain"/>
    <property type="match status" value="1"/>
</dbReference>
<dbReference type="PANTHER" id="PTHR10582">
    <property type="entry name" value="TRANSIENT RECEPTOR POTENTIAL ION CHANNEL PROTEIN"/>
    <property type="match status" value="1"/>
</dbReference>
<reference evidence="12 13" key="1">
    <citation type="submission" date="2023-11" db="EMBL/GenBank/DDBJ databases">
        <title>Halocaridina rubra genome assembly.</title>
        <authorList>
            <person name="Smith C."/>
        </authorList>
    </citation>
    <scope>NUCLEOTIDE SEQUENCE [LARGE SCALE GENOMIC DNA]</scope>
    <source>
        <strain evidence="12">EP-1</strain>
        <tissue evidence="12">Whole</tissue>
    </source>
</reference>
<dbReference type="SUPFAM" id="SSF48403">
    <property type="entry name" value="Ankyrin repeat"/>
    <property type="match status" value="1"/>
</dbReference>
<evidence type="ECO:0000256" key="5">
    <source>
        <dbReference type="ARBA" id="ARBA00022673"/>
    </source>
</evidence>
<evidence type="ECO:0000256" key="4">
    <source>
        <dbReference type="ARBA" id="ARBA00022568"/>
    </source>
</evidence>
<evidence type="ECO:0000313" key="13">
    <source>
        <dbReference type="Proteomes" id="UP001381693"/>
    </source>
</evidence>
<dbReference type="GO" id="GO:0005886">
    <property type="term" value="C:plasma membrane"/>
    <property type="evidence" value="ECO:0007669"/>
    <property type="project" value="UniProtKB-SubCell"/>
</dbReference>
<keyword evidence="3" id="KW-0472">Membrane</keyword>
<dbReference type="GO" id="GO:0098703">
    <property type="term" value="P:calcium ion import across plasma membrane"/>
    <property type="evidence" value="ECO:0007669"/>
    <property type="project" value="TreeGrafter"/>
</dbReference>
<keyword evidence="3" id="KW-1003">Cell membrane</keyword>
<dbReference type="InterPro" id="IPR024862">
    <property type="entry name" value="TRPV"/>
</dbReference>
<evidence type="ECO:0000256" key="6">
    <source>
        <dbReference type="ARBA" id="ARBA00022737"/>
    </source>
</evidence>
<keyword evidence="7" id="KW-0106">Calcium</keyword>
<evidence type="ECO:0000256" key="1">
    <source>
        <dbReference type="ARBA" id="ARBA00004651"/>
    </source>
</evidence>
<evidence type="ECO:0000256" key="10">
    <source>
        <dbReference type="PROSITE-ProRule" id="PRU00023"/>
    </source>
</evidence>
<keyword evidence="9" id="KW-0407">Ion channel</keyword>
<keyword evidence="6" id="KW-0677">Repeat</keyword>
<dbReference type="AlphaFoldDB" id="A0AAN8X693"/>
<sequence length="142" mass="15975">MDIGSGNIIYDQVNTIRSHSFSKPQSEGRQRSFFLPKDQQVTDPSGPEDTEYEGLAYLGEFPLAWAACLGNETVYNKLIDFGADPDLQDSFGNMILHMVVVCNQLEIRRGIFKSCPPSPFNRQLIQGYNGGECLVPSRRRQK</sequence>
<comment type="caution">
    <text evidence="12">The sequence shown here is derived from an EMBL/GenBank/DDBJ whole genome shotgun (WGS) entry which is preliminary data.</text>
</comment>
<dbReference type="InterPro" id="IPR002110">
    <property type="entry name" value="Ankyrin_rpt"/>
</dbReference>
<evidence type="ECO:0000256" key="3">
    <source>
        <dbReference type="ARBA" id="ARBA00022475"/>
    </source>
</evidence>
<evidence type="ECO:0000256" key="7">
    <source>
        <dbReference type="ARBA" id="ARBA00022837"/>
    </source>
</evidence>
<keyword evidence="10" id="KW-0040">ANK repeat</keyword>
<feature type="region of interest" description="Disordered" evidence="11">
    <location>
        <begin position="20"/>
        <end position="49"/>
    </location>
</feature>
<accession>A0AAN8X693</accession>
<evidence type="ECO:0000256" key="2">
    <source>
        <dbReference type="ARBA" id="ARBA00022448"/>
    </source>
</evidence>
<dbReference type="EMBL" id="JAXCGZ010011357">
    <property type="protein sequence ID" value="KAK7075153.1"/>
    <property type="molecule type" value="Genomic_DNA"/>
</dbReference>
<keyword evidence="5" id="KW-0107">Calcium channel</keyword>
<keyword evidence="13" id="KW-1185">Reference proteome</keyword>
<evidence type="ECO:0000256" key="9">
    <source>
        <dbReference type="ARBA" id="ARBA00023303"/>
    </source>
</evidence>
<comment type="subcellular location">
    <subcellularLocation>
        <location evidence="1">Cell membrane</location>
        <topology evidence="1">Multi-pass membrane protein</topology>
    </subcellularLocation>
</comment>
<dbReference type="InterPro" id="IPR036770">
    <property type="entry name" value="Ankyrin_rpt-contain_sf"/>
</dbReference>
<dbReference type="PANTHER" id="PTHR10582:SF2">
    <property type="entry name" value="INACTIVE"/>
    <property type="match status" value="1"/>
</dbReference>
<evidence type="ECO:0000256" key="8">
    <source>
        <dbReference type="ARBA" id="ARBA00023065"/>
    </source>
</evidence>
<dbReference type="PROSITE" id="PS50088">
    <property type="entry name" value="ANK_REPEAT"/>
    <property type="match status" value="1"/>
</dbReference>
<dbReference type="Proteomes" id="UP001381693">
    <property type="component" value="Unassembled WGS sequence"/>
</dbReference>